<accession>A0ABR2P5G8</accession>
<keyword evidence="1" id="KW-1133">Transmembrane helix</keyword>
<proteinExistence type="predicted"/>
<dbReference type="PANTHER" id="PTHR31170:SF25">
    <property type="entry name" value="BNAA09G04570D PROTEIN"/>
    <property type="match status" value="1"/>
</dbReference>
<keyword evidence="1" id="KW-0472">Membrane</keyword>
<keyword evidence="1" id="KW-0812">Transmembrane</keyword>
<dbReference type="EMBL" id="JBBPBN010000079">
    <property type="protein sequence ID" value="KAK8983690.1"/>
    <property type="molecule type" value="Genomic_DNA"/>
</dbReference>
<protein>
    <recommendedName>
        <fullName evidence="4">Transmembrane protein</fullName>
    </recommendedName>
</protein>
<dbReference type="PANTHER" id="PTHR31170">
    <property type="entry name" value="BNAC04G53230D PROTEIN"/>
    <property type="match status" value="1"/>
</dbReference>
<keyword evidence="3" id="KW-1185">Reference proteome</keyword>
<evidence type="ECO:0000256" key="1">
    <source>
        <dbReference type="SAM" id="Phobius"/>
    </source>
</evidence>
<reference evidence="2 3" key="1">
    <citation type="journal article" date="2024" name="G3 (Bethesda)">
        <title>Genome assembly of Hibiscus sabdariffa L. provides insights into metabolisms of medicinal natural products.</title>
        <authorList>
            <person name="Kim T."/>
        </authorList>
    </citation>
    <scope>NUCLEOTIDE SEQUENCE [LARGE SCALE GENOMIC DNA]</scope>
    <source>
        <strain evidence="2">TK-2024</strain>
        <tissue evidence="2">Old leaves</tissue>
    </source>
</reference>
<organism evidence="2 3">
    <name type="scientific">Hibiscus sabdariffa</name>
    <name type="common">roselle</name>
    <dbReference type="NCBI Taxonomy" id="183260"/>
    <lineage>
        <taxon>Eukaryota</taxon>
        <taxon>Viridiplantae</taxon>
        <taxon>Streptophyta</taxon>
        <taxon>Embryophyta</taxon>
        <taxon>Tracheophyta</taxon>
        <taxon>Spermatophyta</taxon>
        <taxon>Magnoliopsida</taxon>
        <taxon>eudicotyledons</taxon>
        <taxon>Gunneridae</taxon>
        <taxon>Pentapetalae</taxon>
        <taxon>rosids</taxon>
        <taxon>malvids</taxon>
        <taxon>Malvales</taxon>
        <taxon>Malvaceae</taxon>
        <taxon>Malvoideae</taxon>
        <taxon>Hibiscus</taxon>
    </lineage>
</organism>
<dbReference type="InterPro" id="IPR004158">
    <property type="entry name" value="DUF247_pln"/>
</dbReference>
<dbReference type="Proteomes" id="UP001396334">
    <property type="component" value="Unassembled WGS sequence"/>
</dbReference>
<evidence type="ECO:0000313" key="3">
    <source>
        <dbReference type="Proteomes" id="UP001396334"/>
    </source>
</evidence>
<dbReference type="Pfam" id="PF03140">
    <property type="entry name" value="DUF247"/>
    <property type="match status" value="1"/>
</dbReference>
<feature type="transmembrane region" description="Helical" evidence="1">
    <location>
        <begin position="157"/>
        <end position="178"/>
    </location>
</feature>
<comment type="caution">
    <text evidence="2">The sequence shown here is derived from an EMBL/GenBank/DDBJ whole genome shotgun (WGS) entry which is preliminary data.</text>
</comment>
<gene>
    <name evidence="2" type="ORF">V6N11_009478</name>
</gene>
<evidence type="ECO:0000313" key="2">
    <source>
        <dbReference type="EMBL" id="KAK8983690.1"/>
    </source>
</evidence>
<sequence length="188" mass="21469">MARDKKTAAGAMNLVASGISVRRNERADNNLRNVSFHCRFPGILKMPVLHVDESSAYLFLNLIAMEYCPGFKIEDYSKTVRSCLGFFAYLIQTPEDVKELRIRGMLKNNLKSDAHVALLFRQMGNDMEPDNDIRYHVIENINSYCNSWLANYFGSQWSIVTFVGAMSGLVMTLVQTYFSLLKKEMKTD</sequence>
<evidence type="ECO:0008006" key="4">
    <source>
        <dbReference type="Google" id="ProtNLM"/>
    </source>
</evidence>
<name>A0ABR2P5G8_9ROSI</name>